<evidence type="ECO:0000313" key="6">
    <source>
        <dbReference type="EMBL" id="KKQ27507.1"/>
    </source>
</evidence>
<feature type="transmembrane region" description="Helical" evidence="5">
    <location>
        <begin position="183"/>
        <end position="207"/>
    </location>
</feature>
<keyword evidence="2 5" id="KW-0812">Transmembrane</keyword>
<reference evidence="6 7" key="1">
    <citation type="journal article" date="2015" name="Nature">
        <title>rRNA introns, odd ribosomes, and small enigmatic genomes across a large radiation of phyla.</title>
        <authorList>
            <person name="Brown C.T."/>
            <person name="Hug L.A."/>
            <person name="Thomas B.C."/>
            <person name="Sharon I."/>
            <person name="Castelle C.J."/>
            <person name="Singh A."/>
            <person name="Wilkins M.J."/>
            <person name="Williams K.H."/>
            <person name="Banfield J.F."/>
        </authorList>
    </citation>
    <scope>NUCLEOTIDE SEQUENCE [LARGE SCALE GENOMIC DNA]</scope>
</reference>
<dbReference type="Pfam" id="PF01758">
    <property type="entry name" value="SBF"/>
    <property type="match status" value="1"/>
</dbReference>
<feature type="transmembrane region" description="Helical" evidence="5">
    <location>
        <begin position="256"/>
        <end position="279"/>
    </location>
</feature>
<name>A0A0G0GC01_9BACT</name>
<dbReference type="InterPro" id="IPR038770">
    <property type="entry name" value="Na+/solute_symporter_sf"/>
</dbReference>
<gene>
    <name evidence="6" type="ORF">US42_C0008G0018</name>
</gene>
<proteinExistence type="predicted"/>
<evidence type="ECO:0000256" key="4">
    <source>
        <dbReference type="ARBA" id="ARBA00023136"/>
    </source>
</evidence>
<dbReference type="PANTHER" id="PTHR18640:SF10">
    <property type="entry name" value="SODIUM_METABOLITE COTRANSPORTER BASS4, CHLOROPLASTIC-RELATED"/>
    <property type="match status" value="1"/>
</dbReference>
<feature type="transmembrane region" description="Helical" evidence="5">
    <location>
        <begin position="62"/>
        <end position="85"/>
    </location>
</feature>
<sequence>MKLTQKYFWLIILLSLILGIVWPTPGLILKNWLTPILMIMMTLGCLKTDLKELRNFKYDWRRYILILGNIFIVSSLIVFLCQKFLNPEIYLGLLLAVVVPCGISVVAFSIIFNGQPTKALITTTLAHLVAPLLVPIIVWLFAHKIININILSMFWLVFKLVIIPIFLAEIIKYFKFDKFLEKYIAGSNTILVSMLNWGTIAPATYLISWQNTSFLIALFIALFIFILQIILGTLFGRNKEEKITWSIVNFYKNTGLASVIALTSFGAPTALGVVAYILVTNAALVPFQFYLTKTNK</sequence>
<dbReference type="PANTHER" id="PTHR18640">
    <property type="entry name" value="SOLUTE CARRIER FAMILY 10 MEMBER 7"/>
    <property type="match status" value="1"/>
</dbReference>
<comment type="caution">
    <text evidence="6">The sequence shown here is derived from an EMBL/GenBank/DDBJ whole genome shotgun (WGS) entry which is preliminary data.</text>
</comment>
<evidence type="ECO:0000256" key="2">
    <source>
        <dbReference type="ARBA" id="ARBA00022692"/>
    </source>
</evidence>
<organism evidence="6 7">
    <name type="scientific">Candidatus Magasanikbacteria bacterium GW2011_GWC2_37_14</name>
    <dbReference type="NCBI Taxonomy" id="1619046"/>
    <lineage>
        <taxon>Bacteria</taxon>
        <taxon>Candidatus Magasanikiibacteriota</taxon>
    </lineage>
</organism>
<dbReference type="Proteomes" id="UP000034849">
    <property type="component" value="Unassembled WGS sequence"/>
</dbReference>
<feature type="transmembrane region" description="Helical" evidence="5">
    <location>
        <begin position="91"/>
        <end position="112"/>
    </location>
</feature>
<dbReference type="InterPro" id="IPR002657">
    <property type="entry name" value="BilAc:Na_symport/Acr3"/>
</dbReference>
<accession>A0A0G0GC01</accession>
<evidence type="ECO:0000256" key="3">
    <source>
        <dbReference type="ARBA" id="ARBA00022989"/>
    </source>
</evidence>
<keyword evidence="4 5" id="KW-0472">Membrane</keyword>
<dbReference type="InterPro" id="IPR016833">
    <property type="entry name" value="Put_Na-Bile_cotransptr"/>
</dbReference>
<evidence type="ECO:0000256" key="5">
    <source>
        <dbReference type="SAM" id="Phobius"/>
    </source>
</evidence>
<feature type="transmembrane region" description="Helical" evidence="5">
    <location>
        <begin position="119"/>
        <end position="142"/>
    </location>
</feature>
<protein>
    <submittedName>
        <fullName evidence="6">Bile acid:sodium symporter family protein</fullName>
    </submittedName>
</protein>
<dbReference type="Gene3D" id="1.20.1530.20">
    <property type="match status" value="1"/>
</dbReference>
<comment type="subcellular location">
    <subcellularLocation>
        <location evidence="1">Membrane</location>
        <topology evidence="1">Multi-pass membrane protein</topology>
    </subcellularLocation>
</comment>
<evidence type="ECO:0000313" key="7">
    <source>
        <dbReference type="Proteomes" id="UP000034849"/>
    </source>
</evidence>
<feature type="transmembrane region" description="Helical" evidence="5">
    <location>
        <begin position="32"/>
        <end position="50"/>
    </location>
</feature>
<feature type="transmembrane region" description="Helical" evidence="5">
    <location>
        <begin position="7"/>
        <end position="26"/>
    </location>
</feature>
<evidence type="ECO:0000256" key="1">
    <source>
        <dbReference type="ARBA" id="ARBA00004141"/>
    </source>
</evidence>
<dbReference type="STRING" id="1619046.US42_C0008G0018"/>
<dbReference type="AlphaFoldDB" id="A0A0G0GC01"/>
<feature type="transmembrane region" description="Helical" evidence="5">
    <location>
        <begin position="213"/>
        <end position="235"/>
    </location>
</feature>
<dbReference type="EMBL" id="LBSX01000008">
    <property type="protein sequence ID" value="KKQ27507.1"/>
    <property type="molecule type" value="Genomic_DNA"/>
</dbReference>
<dbReference type="GO" id="GO:0016020">
    <property type="term" value="C:membrane"/>
    <property type="evidence" value="ECO:0007669"/>
    <property type="project" value="UniProtKB-SubCell"/>
</dbReference>
<feature type="transmembrane region" description="Helical" evidence="5">
    <location>
        <begin position="148"/>
        <end position="171"/>
    </location>
</feature>
<keyword evidence="3 5" id="KW-1133">Transmembrane helix</keyword>